<dbReference type="SUPFAM" id="SSF46785">
    <property type="entry name" value="Winged helix' DNA-binding domain"/>
    <property type="match status" value="1"/>
</dbReference>
<evidence type="ECO:0000313" key="3">
    <source>
        <dbReference type="Proteomes" id="UP000291101"/>
    </source>
</evidence>
<dbReference type="GO" id="GO:0016787">
    <property type="term" value="F:hydrolase activity"/>
    <property type="evidence" value="ECO:0007669"/>
    <property type="project" value="UniProtKB-KW"/>
</dbReference>
<comment type="caution">
    <text evidence="2">The sequence shown here is derived from an EMBL/GenBank/DDBJ whole genome shotgun (WGS) entry which is preliminary data.</text>
</comment>
<evidence type="ECO:0000313" key="2">
    <source>
        <dbReference type="EMBL" id="RYC10499.1"/>
    </source>
</evidence>
<dbReference type="AlphaFoldDB" id="A0A4Q2T1J6"/>
<dbReference type="OrthoDB" id="9786141at2"/>
<dbReference type="EMBL" id="SDWV01000012">
    <property type="protein sequence ID" value="RYC10499.1"/>
    <property type="molecule type" value="Genomic_DNA"/>
</dbReference>
<proteinExistence type="predicted"/>
<keyword evidence="2" id="KW-0378">Hydrolase</keyword>
<accession>A0A4Q2T1J6</accession>
<dbReference type="Gene3D" id="1.10.10.10">
    <property type="entry name" value="Winged helix-like DNA-binding domain superfamily/Winged helix DNA-binding domain"/>
    <property type="match status" value="1"/>
</dbReference>
<dbReference type="InterPro" id="IPR054105">
    <property type="entry name" value="WHD_NrtR"/>
</dbReference>
<reference evidence="2 3" key="1">
    <citation type="submission" date="2019-01" db="EMBL/GenBank/DDBJ databases">
        <title>Novel species of Nocardioides.</title>
        <authorList>
            <person name="Liu Q."/>
            <person name="X Y.-H."/>
        </authorList>
    </citation>
    <scope>NUCLEOTIDE SEQUENCE [LARGE SCALE GENOMIC DNA]</scope>
    <source>
        <strain evidence="2 3">HLT2-9</strain>
    </source>
</reference>
<dbReference type="InterPro" id="IPR036390">
    <property type="entry name" value="WH_DNA-bd_sf"/>
</dbReference>
<evidence type="ECO:0000259" key="1">
    <source>
        <dbReference type="Pfam" id="PF21906"/>
    </source>
</evidence>
<feature type="domain" description="NrtR DNA-binding winged helix" evidence="1">
    <location>
        <begin position="166"/>
        <end position="224"/>
    </location>
</feature>
<organism evidence="2 3">
    <name type="scientific">Nocardioides zhouii</name>
    <dbReference type="NCBI Taxonomy" id="1168729"/>
    <lineage>
        <taxon>Bacteria</taxon>
        <taxon>Bacillati</taxon>
        <taxon>Actinomycetota</taxon>
        <taxon>Actinomycetes</taxon>
        <taxon>Propionibacteriales</taxon>
        <taxon>Nocardioidaceae</taxon>
        <taxon>Nocardioides</taxon>
    </lineage>
</organism>
<sequence>MADLNSFPRPGVTVDVAVLTVTSASDAPVLKLLVQDREDPAGRGLPGGFIRERWTVARTVDDVLSRKAGIEPSDLVRPRLLRLFDDPDRDDRTWAISAAHSLSLPELDLADTLGDLVTVSADGQLEGEGPLLFDHDQIVEAAVDALRSRYEIRYRYVDIHPDPDSFLPEPFTLHQLRKVHEAVVGAELHKDNFARRMKEYVEPLTRDGEVVLSDGLRGRPATLYCRRR</sequence>
<keyword evidence="3" id="KW-1185">Reference proteome</keyword>
<dbReference type="InterPro" id="IPR015797">
    <property type="entry name" value="NUDIX_hydrolase-like_dom_sf"/>
</dbReference>
<dbReference type="Proteomes" id="UP000291101">
    <property type="component" value="Unassembled WGS sequence"/>
</dbReference>
<dbReference type="InterPro" id="IPR036388">
    <property type="entry name" value="WH-like_DNA-bd_sf"/>
</dbReference>
<gene>
    <name evidence="2" type="ORF">EUA94_13315</name>
</gene>
<dbReference type="Gene3D" id="3.90.79.10">
    <property type="entry name" value="Nucleoside Triphosphate Pyrophosphohydrolase"/>
    <property type="match status" value="1"/>
</dbReference>
<name>A0A4Q2T1J6_9ACTN</name>
<protein>
    <submittedName>
        <fullName evidence="2">NUDIX hydrolase</fullName>
    </submittedName>
</protein>
<dbReference type="Pfam" id="PF21906">
    <property type="entry name" value="WHD_NrtR"/>
    <property type="match status" value="1"/>
</dbReference>
<dbReference type="SUPFAM" id="SSF55811">
    <property type="entry name" value="Nudix"/>
    <property type="match status" value="1"/>
</dbReference>